<dbReference type="EMBL" id="WPOC01000032">
    <property type="protein sequence ID" value="MVN16442.1"/>
    <property type="molecule type" value="Genomic_DNA"/>
</dbReference>
<proteinExistence type="predicted"/>
<gene>
    <name evidence="2" type="ORF">GO738_14020</name>
</gene>
<dbReference type="Proteomes" id="UP000468327">
    <property type="component" value="Unassembled WGS sequence"/>
</dbReference>
<feature type="region of interest" description="Disordered" evidence="1">
    <location>
        <begin position="1"/>
        <end position="27"/>
    </location>
</feature>
<feature type="compositionally biased region" description="Basic and acidic residues" evidence="1">
    <location>
        <begin position="1"/>
        <end position="26"/>
    </location>
</feature>
<keyword evidence="3" id="KW-1185">Reference proteome</keyword>
<evidence type="ECO:0000313" key="3">
    <source>
        <dbReference type="Proteomes" id="UP000468327"/>
    </source>
</evidence>
<accession>A0A6N8IL24</accession>
<dbReference type="RefSeq" id="WP_087191936.1">
    <property type="nucleotide sequence ID" value="NZ_BAABZN010000001.1"/>
</dbReference>
<dbReference type="AlphaFoldDB" id="A0A6N8IL24"/>
<dbReference type="Gene3D" id="1.10.1220.10">
    <property type="entry name" value="Met repressor-like"/>
    <property type="match status" value="1"/>
</dbReference>
<dbReference type="InterPro" id="IPR007337">
    <property type="entry name" value="RelB/DinJ"/>
</dbReference>
<reference evidence="2 3" key="1">
    <citation type="submission" date="2019-11" db="EMBL/GenBank/DDBJ databases">
        <title>Whole genome shotgun sequencing (WGS) data from Adlercreutzia equolifaciens ResAG-91, Eggerthella lenta MRI-F36, MRI-F37, MRI-F40, ResAG-49, ResAG-88, ResAG-121, ResAG-145, and Gordonibacter sp. ResAG-5, ResAG-26, ResAG-43, ResAG-50, ResAG-59.</title>
        <authorList>
            <person name="Stoll D.A."/>
            <person name="Danylec N."/>
            <person name="Franz C.M.A.P."/>
            <person name="Huch M."/>
        </authorList>
    </citation>
    <scope>NUCLEOTIDE SEQUENCE [LARGE SCALE GENOMIC DNA]</scope>
    <source>
        <strain evidence="2 3">ResAG-59</strain>
    </source>
</reference>
<comment type="caution">
    <text evidence="2">The sequence shown here is derived from an EMBL/GenBank/DDBJ whole genome shotgun (WGS) entry which is preliminary data.</text>
</comment>
<sequence length="130" mass="14096">MDAVTEKGDPRTSKKAIDKASDKSGRVDSIVTARVPTEIKKQGNAVLEKIGATPTELINSAYEYAISHGSLPTEGGFVRPGPRKLTPGQKNKLKERGRRMLVKPGGDVLNGRSLKDVLAEMRYADYEALS</sequence>
<evidence type="ECO:0000313" key="2">
    <source>
        <dbReference type="EMBL" id="MVN16442.1"/>
    </source>
</evidence>
<dbReference type="Pfam" id="PF04221">
    <property type="entry name" value="RelB"/>
    <property type="match status" value="1"/>
</dbReference>
<name>A0A6N8IL24_9ACTN</name>
<dbReference type="GeneID" id="97353048"/>
<dbReference type="GO" id="GO:0006355">
    <property type="term" value="P:regulation of DNA-templated transcription"/>
    <property type="evidence" value="ECO:0007669"/>
    <property type="project" value="InterPro"/>
</dbReference>
<dbReference type="InterPro" id="IPR013321">
    <property type="entry name" value="Arc_rbn_hlx_hlx"/>
</dbReference>
<organism evidence="2 3">
    <name type="scientific">Gordonibacter urolithinfaciens</name>
    <dbReference type="NCBI Taxonomy" id="1335613"/>
    <lineage>
        <taxon>Bacteria</taxon>
        <taxon>Bacillati</taxon>
        <taxon>Actinomycetota</taxon>
        <taxon>Coriobacteriia</taxon>
        <taxon>Eggerthellales</taxon>
        <taxon>Eggerthellaceae</taxon>
        <taxon>Gordonibacter</taxon>
    </lineage>
</organism>
<protein>
    <submittedName>
        <fullName evidence="2">Uncharacterized protein</fullName>
    </submittedName>
</protein>
<evidence type="ECO:0000256" key="1">
    <source>
        <dbReference type="SAM" id="MobiDB-lite"/>
    </source>
</evidence>
<feature type="region of interest" description="Disordered" evidence="1">
    <location>
        <begin position="72"/>
        <end position="94"/>
    </location>
</feature>